<sequence>MRIAVAGSTGLVGRNVVAAATAAGHEVVGLARENGIDLTSPDGLAERLAGVDAVIDVTASPGIEGDAARTFFTTVARNLGEAATAAGVSRSVVLSIIGVDAMPDYGYYEAKLAQEQAVIEHAPGPRILRAAQFLNFPAQMLEWSRQGDVVTLPEMKTQPVAVEEIARLLLALADGTETRTHVELAGPKPEELADLVRQVAAHRGVDVKIETRVESQAMADGACLPGPDAVIAGPDFATWLAEQD</sequence>
<evidence type="ECO:0000313" key="3">
    <source>
        <dbReference type="Proteomes" id="UP000380867"/>
    </source>
</evidence>
<gene>
    <name evidence="2" type="ORF">ESP70_004125</name>
</gene>
<comment type="caution">
    <text evidence="2">The sequence shown here is derived from an EMBL/GenBank/DDBJ whole genome shotgun (WGS) entry which is preliminary data.</text>
</comment>
<organism evidence="2 3">
    <name type="scientific">Aeromicrobium ginsengisoli</name>
    <dbReference type="NCBI Taxonomy" id="363867"/>
    <lineage>
        <taxon>Bacteria</taxon>
        <taxon>Bacillati</taxon>
        <taxon>Actinomycetota</taxon>
        <taxon>Actinomycetes</taxon>
        <taxon>Propionibacteriales</taxon>
        <taxon>Nocardioidaceae</taxon>
        <taxon>Aeromicrobium</taxon>
    </lineage>
</organism>
<feature type="domain" description="NAD(P)-binding" evidence="1">
    <location>
        <begin position="7"/>
        <end position="173"/>
    </location>
</feature>
<keyword evidence="3" id="KW-1185">Reference proteome</keyword>
<dbReference type="InterPro" id="IPR036291">
    <property type="entry name" value="NAD(P)-bd_dom_sf"/>
</dbReference>
<dbReference type="Pfam" id="PF13460">
    <property type="entry name" value="NAD_binding_10"/>
    <property type="match status" value="1"/>
</dbReference>
<reference evidence="2" key="1">
    <citation type="submission" date="2019-09" db="EMBL/GenBank/DDBJ databases">
        <authorList>
            <person name="Li J."/>
        </authorList>
    </citation>
    <scope>NUCLEOTIDE SEQUENCE [LARGE SCALE GENOMIC DNA]</scope>
    <source>
        <strain evidence="2">JCM 14732</strain>
    </source>
</reference>
<dbReference type="AlphaFoldDB" id="A0A5M4FI97"/>
<dbReference type="PANTHER" id="PTHR12126">
    <property type="entry name" value="NADH-UBIQUINONE OXIDOREDUCTASE 39 KDA SUBUNIT-RELATED"/>
    <property type="match status" value="1"/>
</dbReference>
<dbReference type="SUPFAM" id="SSF51735">
    <property type="entry name" value="NAD(P)-binding Rossmann-fold domains"/>
    <property type="match status" value="1"/>
</dbReference>
<dbReference type="EMBL" id="SDPQ02000001">
    <property type="protein sequence ID" value="KAA1399949.1"/>
    <property type="molecule type" value="Genomic_DNA"/>
</dbReference>
<protein>
    <submittedName>
        <fullName evidence="2">NAD(P)H-binding protein</fullName>
    </submittedName>
</protein>
<evidence type="ECO:0000313" key="2">
    <source>
        <dbReference type="EMBL" id="KAA1399949.1"/>
    </source>
</evidence>
<dbReference type="RefSeq" id="WP_149688059.1">
    <property type="nucleotide sequence ID" value="NZ_SDPQ02000001.1"/>
</dbReference>
<accession>A0A5M4FI97</accession>
<proteinExistence type="predicted"/>
<name>A0A5M4FI97_9ACTN</name>
<dbReference type="Gene3D" id="3.40.50.720">
    <property type="entry name" value="NAD(P)-binding Rossmann-like Domain"/>
    <property type="match status" value="1"/>
</dbReference>
<dbReference type="Proteomes" id="UP000380867">
    <property type="component" value="Unassembled WGS sequence"/>
</dbReference>
<dbReference type="OrthoDB" id="9771302at2"/>
<dbReference type="InterPro" id="IPR016040">
    <property type="entry name" value="NAD(P)-bd_dom"/>
</dbReference>
<evidence type="ECO:0000259" key="1">
    <source>
        <dbReference type="Pfam" id="PF13460"/>
    </source>
</evidence>
<dbReference type="InterPro" id="IPR051207">
    <property type="entry name" value="ComplexI_NDUFA9_subunit"/>
</dbReference>
<dbReference type="PANTHER" id="PTHR12126:SF11">
    <property type="entry name" value="NADH DEHYDROGENASE [UBIQUINONE] 1 ALPHA SUBCOMPLEX SUBUNIT 9, MITOCHONDRIAL"/>
    <property type="match status" value="1"/>
</dbReference>
<dbReference type="GO" id="GO:0044877">
    <property type="term" value="F:protein-containing complex binding"/>
    <property type="evidence" value="ECO:0007669"/>
    <property type="project" value="TreeGrafter"/>
</dbReference>